<feature type="non-terminal residue" evidence="2">
    <location>
        <position position="226"/>
    </location>
</feature>
<dbReference type="RefSeq" id="WP_311558487.1">
    <property type="nucleotide sequence ID" value="NZ_JAVREJ010000015.1"/>
</dbReference>
<evidence type="ECO:0000313" key="3">
    <source>
        <dbReference type="Proteomes" id="UP001183202"/>
    </source>
</evidence>
<gene>
    <name evidence="2" type="ORF">RM445_20885</name>
</gene>
<organism evidence="2 3">
    <name type="scientific">Pseudonocardia charpentierae</name>
    <dbReference type="NCBI Taxonomy" id="3075545"/>
    <lineage>
        <taxon>Bacteria</taxon>
        <taxon>Bacillati</taxon>
        <taxon>Actinomycetota</taxon>
        <taxon>Actinomycetes</taxon>
        <taxon>Pseudonocardiales</taxon>
        <taxon>Pseudonocardiaceae</taxon>
        <taxon>Pseudonocardia</taxon>
    </lineage>
</organism>
<dbReference type="Proteomes" id="UP001183202">
    <property type="component" value="Unassembled WGS sequence"/>
</dbReference>
<protein>
    <recommendedName>
        <fullName evidence="4">Roadblock/LAMTOR2 domain-containing protein</fullName>
    </recommendedName>
</protein>
<accession>A0ABU2NEV9</accession>
<feature type="region of interest" description="Disordered" evidence="1">
    <location>
        <begin position="118"/>
        <end position="226"/>
    </location>
</feature>
<evidence type="ECO:0008006" key="4">
    <source>
        <dbReference type="Google" id="ProtNLM"/>
    </source>
</evidence>
<proteinExistence type="predicted"/>
<name>A0ABU2NEV9_9PSEU</name>
<dbReference type="EMBL" id="JAVREJ010000015">
    <property type="protein sequence ID" value="MDT0351988.1"/>
    <property type="molecule type" value="Genomic_DNA"/>
</dbReference>
<evidence type="ECO:0000313" key="2">
    <source>
        <dbReference type="EMBL" id="MDT0351988.1"/>
    </source>
</evidence>
<evidence type="ECO:0000256" key="1">
    <source>
        <dbReference type="SAM" id="MobiDB-lite"/>
    </source>
</evidence>
<sequence length="226" mass="22507">MALADALHALLRLSGATYSCVVERDSGRVLAEVGNGETGSGDSEGVVPYSVPRWGTAVAAMFGTTSGDELDDVMITGRRSYHLVRPLGPDASVLVYLRLDRSRSNLAAARRELATVKLSGGAPAASSGASAAPPARSRGDAPAARARGPVAATSPAPARVPAALAPSSTPARGLRSTTSDSGSTSTSPSRPRAAAAAVPRARRSPASDASAMPSGGARPRPGGGGA</sequence>
<reference evidence="3" key="1">
    <citation type="submission" date="2023-07" db="EMBL/GenBank/DDBJ databases">
        <title>30 novel species of actinomycetes from the DSMZ collection.</title>
        <authorList>
            <person name="Nouioui I."/>
        </authorList>
    </citation>
    <scope>NUCLEOTIDE SEQUENCE [LARGE SCALE GENOMIC DNA]</scope>
    <source>
        <strain evidence="3">DSM 45834</strain>
    </source>
</reference>
<comment type="caution">
    <text evidence="2">The sequence shown here is derived from an EMBL/GenBank/DDBJ whole genome shotgun (WGS) entry which is preliminary data.</text>
</comment>
<keyword evidence="3" id="KW-1185">Reference proteome</keyword>
<feature type="compositionally biased region" description="Low complexity" evidence="1">
    <location>
        <begin position="119"/>
        <end position="220"/>
    </location>
</feature>